<protein>
    <submittedName>
        <fullName evidence="2">Uncharacterized protein</fullName>
    </submittedName>
</protein>
<keyword evidence="1" id="KW-1133">Transmembrane helix</keyword>
<name>A0A426YW56_ENSVE</name>
<evidence type="ECO:0000256" key="1">
    <source>
        <dbReference type="SAM" id="Phobius"/>
    </source>
</evidence>
<dbReference type="PANTHER" id="PTHR48475">
    <property type="entry name" value="RIBONUCLEASE H"/>
    <property type="match status" value="1"/>
</dbReference>
<evidence type="ECO:0000313" key="2">
    <source>
        <dbReference type="EMBL" id="RRT55966.1"/>
    </source>
</evidence>
<proteinExistence type="predicted"/>
<accession>A0A426YW56</accession>
<comment type="caution">
    <text evidence="2">The sequence shown here is derived from an EMBL/GenBank/DDBJ whole genome shotgun (WGS) entry which is preliminary data.</text>
</comment>
<feature type="non-terminal residue" evidence="2">
    <location>
        <position position="1"/>
    </location>
</feature>
<dbReference type="AlphaFoldDB" id="A0A426YW56"/>
<evidence type="ECO:0000313" key="3">
    <source>
        <dbReference type="Proteomes" id="UP000287651"/>
    </source>
</evidence>
<keyword evidence="1" id="KW-0472">Membrane</keyword>
<gene>
    <name evidence="2" type="ORF">B296_00008874</name>
</gene>
<dbReference type="Proteomes" id="UP000287651">
    <property type="component" value="Unassembled WGS sequence"/>
</dbReference>
<keyword evidence="1" id="KW-0812">Transmembrane</keyword>
<dbReference type="EMBL" id="AMZH03009839">
    <property type="protein sequence ID" value="RRT55966.1"/>
    <property type="molecule type" value="Genomic_DNA"/>
</dbReference>
<feature type="transmembrane region" description="Helical" evidence="1">
    <location>
        <begin position="136"/>
        <end position="157"/>
    </location>
</feature>
<organism evidence="2 3">
    <name type="scientific">Ensete ventricosum</name>
    <name type="common">Abyssinian banana</name>
    <name type="synonym">Musa ensete</name>
    <dbReference type="NCBI Taxonomy" id="4639"/>
    <lineage>
        <taxon>Eukaryota</taxon>
        <taxon>Viridiplantae</taxon>
        <taxon>Streptophyta</taxon>
        <taxon>Embryophyta</taxon>
        <taxon>Tracheophyta</taxon>
        <taxon>Spermatophyta</taxon>
        <taxon>Magnoliopsida</taxon>
        <taxon>Liliopsida</taxon>
        <taxon>Zingiberales</taxon>
        <taxon>Musaceae</taxon>
        <taxon>Ensete</taxon>
    </lineage>
</organism>
<dbReference type="PANTHER" id="PTHR48475:SF2">
    <property type="entry name" value="RIBONUCLEASE H"/>
    <property type="match status" value="1"/>
</dbReference>
<reference evidence="2 3" key="1">
    <citation type="journal article" date="2014" name="Agronomy (Basel)">
        <title>A Draft Genome Sequence for Ensete ventricosum, the Drought-Tolerant Tree Against Hunger.</title>
        <authorList>
            <person name="Harrison J."/>
            <person name="Moore K.A."/>
            <person name="Paszkiewicz K."/>
            <person name="Jones T."/>
            <person name="Grant M."/>
            <person name="Ambacheew D."/>
            <person name="Muzemil S."/>
            <person name="Studholme D.J."/>
        </authorList>
    </citation>
    <scope>NUCLEOTIDE SEQUENCE [LARGE SCALE GENOMIC DNA]</scope>
</reference>
<sequence length="178" mass="20703">RNSPQHEHMKNAHRKTKAVLPPEVVFPTLQIEHFEQEASVLALRENLDLIEELRAEAHLQAFTYQKSIARLYNRRVRPQLVGNGDLVLRKAEVSRQAKMQLVLIRKRLHKWSGDRQHYKKKVKFIARQTKLQKGHLIFGSVVVKWLAVLYSHVSIFGPLGKGVFLDKRVRVLCSQAFQ</sequence>